<dbReference type="Proteomes" id="UP000198716">
    <property type="component" value="Unassembled WGS sequence"/>
</dbReference>
<dbReference type="EMBL" id="FOMZ01000006">
    <property type="protein sequence ID" value="SFD98952.1"/>
    <property type="molecule type" value="Genomic_DNA"/>
</dbReference>
<gene>
    <name evidence="2" type="ORF">SAMN04487819_106128</name>
</gene>
<evidence type="ECO:0000313" key="2">
    <source>
        <dbReference type="EMBL" id="SFD98952.1"/>
    </source>
</evidence>
<organism evidence="2 3">
    <name type="scientific">Actinopolyspora alba</name>
    <dbReference type="NCBI Taxonomy" id="673379"/>
    <lineage>
        <taxon>Bacteria</taxon>
        <taxon>Bacillati</taxon>
        <taxon>Actinomycetota</taxon>
        <taxon>Actinomycetes</taxon>
        <taxon>Actinopolysporales</taxon>
        <taxon>Actinopolysporaceae</taxon>
        <taxon>Actinopolyspora</taxon>
        <taxon>Actinopolyspora alba group</taxon>
    </lineage>
</organism>
<evidence type="ECO:0000256" key="1">
    <source>
        <dbReference type="SAM" id="MobiDB-lite"/>
    </source>
</evidence>
<feature type="compositionally biased region" description="Pro residues" evidence="1">
    <location>
        <begin position="1"/>
        <end position="10"/>
    </location>
</feature>
<name>A0A1I1WV76_9ACTN</name>
<protein>
    <submittedName>
        <fullName evidence="2">Uncharacterized protein</fullName>
    </submittedName>
</protein>
<accession>A0A1I1WV76</accession>
<sequence>MMGGYDPPPAKEYTVHSEQNEAKHPVTTTPLDQEAMRTAALRIPRQSAYHFSDTTTMWESDDLEDTHFVRGYD</sequence>
<reference evidence="3" key="1">
    <citation type="submission" date="2016-10" db="EMBL/GenBank/DDBJ databases">
        <authorList>
            <person name="Varghese N."/>
            <person name="Submissions S."/>
        </authorList>
    </citation>
    <scope>NUCLEOTIDE SEQUENCE [LARGE SCALE GENOMIC DNA]</scope>
    <source>
        <strain evidence="3">DSM 45004</strain>
    </source>
</reference>
<keyword evidence="3" id="KW-1185">Reference proteome</keyword>
<evidence type="ECO:0000313" key="3">
    <source>
        <dbReference type="Proteomes" id="UP000198716"/>
    </source>
</evidence>
<feature type="compositionally biased region" description="Basic and acidic residues" evidence="1">
    <location>
        <begin position="13"/>
        <end position="24"/>
    </location>
</feature>
<feature type="region of interest" description="Disordered" evidence="1">
    <location>
        <begin position="1"/>
        <end position="32"/>
    </location>
</feature>
<proteinExistence type="predicted"/>
<dbReference type="AlphaFoldDB" id="A0A1I1WV76"/>